<sequence length="101" mass="10978">MRDFLIVGHVDGCQTVTRKISAQSLAYAKTALKNALLEPFIDEIEGSAEDVELPEFYCDFAAPMDSIPTLDASQVGSLGFNEEDDDPVGCPMPWLESPEPA</sequence>
<gene>
    <name evidence="2" type="ORF">MSSD14B_24050</name>
</gene>
<dbReference type="AlphaFoldDB" id="A0A5M3Q0W9"/>
<evidence type="ECO:0000313" key="3">
    <source>
        <dbReference type="Proteomes" id="UP000387223"/>
    </source>
</evidence>
<protein>
    <submittedName>
        <fullName evidence="2">Uncharacterized protein</fullName>
    </submittedName>
</protein>
<reference evidence="2 3" key="1">
    <citation type="journal article" date="2019" name="J. Gen. Appl. Microbiol.">
        <title>Aerobic degradation of cis-dichloroethene by the marine bacterium Marinobacter salsuginis strain 5N-3.</title>
        <authorList>
            <person name="Inoue Y."/>
            <person name="Fukunaga Y."/>
            <person name="Katsumata H."/>
            <person name="Ohji S."/>
            <person name="Hosoyama A."/>
            <person name="Mori K."/>
            <person name="Ando K."/>
        </authorList>
    </citation>
    <scope>NUCLEOTIDE SEQUENCE [LARGE SCALE GENOMIC DNA]</scope>
    <source>
        <strain evidence="2 3">NBRC 109114</strain>
    </source>
</reference>
<dbReference type="RefSeq" id="WP_136630089.1">
    <property type="nucleotide sequence ID" value="NZ_BGZI01000015.1"/>
</dbReference>
<evidence type="ECO:0000313" key="2">
    <source>
        <dbReference type="EMBL" id="GBO88737.1"/>
    </source>
</evidence>
<dbReference type="Proteomes" id="UP000387223">
    <property type="component" value="Unassembled WGS sequence"/>
</dbReference>
<name>A0A5M3Q0W9_9GAMM</name>
<accession>A0A5M3Q0W9</accession>
<evidence type="ECO:0000256" key="1">
    <source>
        <dbReference type="SAM" id="MobiDB-lite"/>
    </source>
</evidence>
<comment type="caution">
    <text evidence="2">The sequence shown here is derived from an EMBL/GenBank/DDBJ whole genome shotgun (WGS) entry which is preliminary data.</text>
</comment>
<organism evidence="2 3">
    <name type="scientific">Marinobacter salsuginis</name>
    <dbReference type="NCBI Taxonomy" id="418719"/>
    <lineage>
        <taxon>Bacteria</taxon>
        <taxon>Pseudomonadati</taxon>
        <taxon>Pseudomonadota</taxon>
        <taxon>Gammaproteobacteria</taxon>
        <taxon>Pseudomonadales</taxon>
        <taxon>Marinobacteraceae</taxon>
        <taxon>Marinobacter</taxon>
    </lineage>
</organism>
<feature type="region of interest" description="Disordered" evidence="1">
    <location>
        <begin position="76"/>
        <end position="101"/>
    </location>
</feature>
<proteinExistence type="predicted"/>
<dbReference type="EMBL" id="BGZI01000015">
    <property type="protein sequence ID" value="GBO88737.1"/>
    <property type="molecule type" value="Genomic_DNA"/>
</dbReference>